<keyword evidence="3" id="KW-1185">Reference proteome</keyword>
<accession>A0A3G2S168</accession>
<dbReference type="OrthoDB" id="3357813at2759"/>
<evidence type="ECO:0000313" key="2">
    <source>
        <dbReference type="EMBL" id="AYO41704.1"/>
    </source>
</evidence>
<dbReference type="Proteomes" id="UP000269793">
    <property type="component" value="Chromosome I"/>
</dbReference>
<dbReference type="AlphaFoldDB" id="A0A3G2S168"/>
<evidence type="ECO:0000256" key="1">
    <source>
        <dbReference type="SAM" id="MobiDB-lite"/>
    </source>
</evidence>
<reference evidence="2 3" key="1">
    <citation type="submission" date="2018-10" db="EMBL/GenBank/DDBJ databases">
        <title>Complete genome sequence of Malassezia restricta CBS 7877.</title>
        <authorList>
            <person name="Morand S.C."/>
            <person name="Bertignac M."/>
            <person name="Iltis A."/>
            <person name="Kolder I."/>
            <person name="Pirovano W."/>
            <person name="Jourdain R."/>
            <person name="Clavaud C."/>
        </authorList>
    </citation>
    <scope>NUCLEOTIDE SEQUENCE [LARGE SCALE GENOMIC DNA]</scope>
    <source>
        <strain evidence="2 3">CBS 7877</strain>
    </source>
</reference>
<feature type="compositionally biased region" description="Polar residues" evidence="1">
    <location>
        <begin position="558"/>
        <end position="573"/>
    </location>
</feature>
<feature type="region of interest" description="Disordered" evidence="1">
    <location>
        <begin position="551"/>
        <end position="615"/>
    </location>
</feature>
<protein>
    <submittedName>
        <fullName evidence="2">Uncharacterized protein</fullName>
    </submittedName>
</protein>
<name>A0A3G2S168_MALR7</name>
<dbReference type="EMBL" id="CP033148">
    <property type="protein sequence ID" value="AYO41704.1"/>
    <property type="molecule type" value="Genomic_DNA"/>
</dbReference>
<gene>
    <name evidence="2" type="ORF">DNF11_0754</name>
</gene>
<sequence length="615" mass="69314">MFEIVPRSDASSFQVGYLGAEGLDAWLIGDVLTKLDLPMSEVVCFERCTVYWSAIEFVQNKGDLVLYHDECVVWNRNHDSHSLIPSVIPFQFELTSDLPQCSHMPESRISYKIVARLHHRLGHDIFTCAPFHPRRYIKAGWSTLETYANIGKQKGVILNGDAEYSFDPIQWVCSDTMQAFFWLERNIIRHVDPIRVQVHIPPPSGSLVVEKGLQLQSVEATLNRIIQSHAWGRLYSDIELLHHLSEQDKLGSVPVTSKPHRDSQSSLPRLYQHLVVFTGKSCRFHSQRPIHICLSLHPGSILGSVSAEGDAFDMHSTSHGLGDNTICESITQDTVLQKVRFVLTIRIVIRNEMGEHKDIVTRKLVKVLPSPAGPLTMQMEKVAQSESHEKSYVQIRDNMIPQQDADVFDTPQEYDGYDDLVPESSSMRAITLTNPGMISQLELATLPIEYCETALEEPPPNIHEHVNDTHVPDYIHLTPTPSSHQHEVGMDATMDPCDEELPNFDEASLQPQSPLTMAVQEWNTREDYTAPPSLPEEEPPFTLATNLVSNRGHEDDSQSLPPSYTDSTNLSSTQRRDRSSSPVDVSELLPPAYVAQTPVTDRHQQDNVFPPLYEA</sequence>
<evidence type="ECO:0000313" key="3">
    <source>
        <dbReference type="Proteomes" id="UP000269793"/>
    </source>
</evidence>
<dbReference type="STRING" id="425264.A0A3G2S168"/>
<proteinExistence type="predicted"/>
<organism evidence="2 3">
    <name type="scientific">Malassezia restricta (strain ATCC 96810 / NBRC 103918 / CBS 7877)</name>
    <name type="common">Seborrheic dermatitis infection agent</name>
    <dbReference type="NCBI Taxonomy" id="425264"/>
    <lineage>
        <taxon>Eukaryota</taxon>
        <taxon>Fungi</taxon>
        <taxon>Dikarya</taxon>
        <taxon>Basidiomycota</taxon>
        <taxon>Ustilaginomycotina</taxon>
        <taxon>Malasseziomycetes</taxon>
        <taxon>Malasseziales</taxon>
        <taxon>Malasseziaceae</taxon>
        <taxon>Malassezia</taxon>
    </lineage>
</organism>
<dbReference type="VEuPathDB" id="FungiDB:DNF11_0754"/>